<dbReference type="InterPro" id="IPR036397">
    <property type="entry name" value="RNaseH_sf"/>
</dbReference>
<dbReference type="GO" id="GO:0003676">
    <property type="term" value="F:nucleic acid binding"/>
    <property type="evidence" value="ECO:0007669"/>
    <property type="project" value="InterPro"/>
</dbReference>
<gene>
    <name evidence="1" type="ORF">SKAU_G00415490</name>
</gene>
<evidence type="ECO:0000313" key="1">
    <source>
        <dbReference type="EMBL" id="KAJ8333541.1"/>
    </source>
</evidence>
<reference evidence="1" key="1">
    <citation type="journal article" date="2023" name="Science">
        <title>Genome structures resolve the early diversification of teleost fishes.</title>
        <authorList>
            <person name="Parey E."/>
            <person name="Louis A."/>
            <person name="Montfort J."/>
            <person name="Bouchez O."/>
            <person name="Roques C."/>
            <person name="Iampietro C."/>
            <person name="Lluch J."/>
            <person name="Castinel A."/>
            <person name="Donnadieu C."/>
            <person name="Desvignes T."/>
            <person name="Floi Bucao C."/>
            <person name="Jouanno E."/>
            <person name="Wen M."/>
            <person name="Mejri S."/>
            <person name="Dirks R."/>
            <person name="Jansen H."/>
            <person name="Henkel C."/>
            <person name="Chen W.J."/>
            <person name="Zahm M."/>
            <person name="Cabau C."/>
            <person name="Klopp C."/>
            <person name="Thompson A.W."/>
            <person name="Robinson-Rechavi M."/>
            <person name="Braasch I."/>
            <person name="Lecointre G."/>
            <person name="Bobe J."/>
            <person name="Postlethwait J.H."/>
            <person name="Berthelot C."/>
            <person name="Roest Crollius H."/>
            <person name="Guiguen Y."/>
        </authorList>
    </citation>
    <scope>NUCLEOTIDE SEQUENCE</scope>
    <source>
        <strain evidence="1">WJC10195</strain>
    </source>
</reference>
<sequence>MVPKSTIVQHQHKIFIFTDGSKEPETAFFIPHCEVAVKKRAVKKRASDHLSVYTVELLRILLAIQWVEENSQPRVIIVSSVVLPRRLVVIASLAPLASIRSGKSSCRQYVVYEIFHVLLRLHYRGLDVSFLWVPTHVGVEGNETVDILAKQSLKLQLIDILIPLSKAEVKTIIKDMCKTRKEYWDLIDTGRHLHSIQKHVGVGGIRGRSPREEKVIARLRIGHTGLNQTLHRIGKHPTRLCTHCNKPETVKHVLVDCNRYEEEKREYNINISTK</sequence>
<organism evidence="1 2">
    <name type="scientific">Synaphobranchus kaupii</name>
    <name type="common">Kaup's arrowtooth eel</name>
    <dbReference type="NCBI Taxonomy" id="118154"/>
    <lineage>
        <taxon>Eukaryota</taxon>
        <taxon>Metazoa</taxon>
        <taxon>Chordata</taxon>
        <taxon>Craniata</taxon>
        <taxon>Vertebrata</taxon>
        <taxon>Euteleostomi</taxon>
        <taxon>Actinopterygii</taxon>
        <taxon>Neopterygii</taxon>
        <taxon>Teleostei</taxon>
        <taxon>Anguilliformes</taxon>
        <taxon>Synaphobranchidae</taxon>
        <taxon>Synaphobranchus</taxon>
    </lineage>
</organism>
<dbReference type="InterPro" id="IPR012337">
    <property type="entry name" value="RNaseH-like_sf"/>
</dbReference>
<evidence type="ECO:0000313" key="2">
    <source>
        <dbReference type="Proteomes" id="UP001152622"/>
    </source>
</evidence>
<name>A0A9Q1IBH9_SYNKA</name>
<dbReference type="OrthoDB" id="8955194at2759"/>
<dbReference type="AlphaFoldDB" id="A0A9Q1IBH9"/>
<dbReference type="Proteomes" id="UP001152622">
    <property type="component" value="Chromosome 23"/>
</dbReference>
<accession>A0A9Q1IBH9</accession>
<proteinExistence type="predicted"/>
<evidence type="ECO:0008006" key="3">
    <source>
        <dbReference type="Google" id="ProtNLM"/>
    </source>
</evidence>
<comment type="caution">
    <text evidence="1">The sequence shown here is derived from an EMBL/GenBank/DDBJ whole genome shotgun (WGS) entry which is preliminary data.</text>
</comment>
<dbReference type="SUPFAM" id="SSF53098">
    <property type="entry name" value="Ribonuclease H-like"/>
    <property type="match status" value="1"/>
</dbReference>
<dbReference type="CDD" id="cd09276">
    <property type="entry name" value="Rnase_HI_RT_non_LTR"/>
    <property type="match status" value="1"/>
</dbReference>
<protein>
    <recommendedName>
        <fullName evidence="3">RNase H type-1 domain-containing protein</fullName>
    </recommendedName>
</protein>
<keyword evidence="2" id="KW-1185">Reference proteome</keyword>
<dbReference type="EMBL" id="JAINUF010000023">
    <property type="protein sequence ID" value="KAJ8333541.1"/>
    <property type="molecule type" value="Genomic_DNA"/>
</dbReference>
<dbReference type="Gene3D" id="3.30.420.10">
    <property type="entry name" value="Ribonuclease H-like superfamily/Ribonuclease H"/>
    <property type="match status" value="1"/>
</dbReference>